<comment type="caution">
    <text evidence="9">The sequence shown here is derived from an EMBL/GenBank/DDBJ whole genome shotgun (WGS) entry which is preliminary data.</text>
</comment>
<keyword evidence="2" id="KW-0001">2Fe-2S</keyword>
<evidence type="ECO:0000256" key="6">
    <source>
        <dbReference type="ARBA" id="ARBA00023014"/>
    </source>
</evidence>
<dbReference type="InterPro" id="IPR013785">
    <property type="entry name" value="Aldolase_TIM"/>
</dbReference>
<evidence type="ECO:0000256" key="7">
    <source>
        <dbReference type="PIRNR" id="PIRNR006429"/>
    </source>
</evidence>
<name>A0ABQ5V312_9PROT</name>
<dbReference type="PANTHER" id="PTHR43819:SF1">
    <property type="entry name" value="ARCHAEAL-TYPE GLUTAMATE SYNTHASE [NADPH]"/>
    <property type="match status" value="1"/>
</dbReference>
<dbReference type="InterPro" id="IPR017941">
    <property type="entry name" value="Rieske_2Fe-2S"/>
</dbReference>
<sequence>MNTLSDKTPKAVADWDAMEDRKPVGAIVANVDLVVVKYDGQVSVLYGRCLHRGALLEDGYVDGDNLICGVHKWDFRIDTGVSEYDNSEALHKFSAWVDAGQVWVDEAEIAAWEQDNPQPYQRGTYLGRFADPSHGVSEETHTAEIQALARDGLSKTGHHGPADAMGVPADQLPQWSDIQFVTAQLHRLPRLDDEPVSTRTIIGPKAQKPLILDIPLFVSDMSFGALSATAKVALAMGAEKAGTGICSGEGGMLPEEQAANSRYFYELASARFGFSMDKLDKVQAFHFKGGQGAKTGTGGHLPGEKVKGQIAEVRGLEPGTDAISPSRFPDWTDLSDYRDFADTVRARTGGIPIGYKLSAQHIEKDIDAALSIGVDYIILDGRGGGTGAAPLIFRDNISVPTIPALARARRHLDAVGADGVSLIITGGLRTPADFAKAMAMGADAIAVSNSALQAIGCLGMRACHTNNCPVGIATQKEHLVARLIAETSADQLARFFDSSVALMKVMARACGHDSLSGFSSDDLVTWKREMTELSGVAFGGVGVTSAQGNH</sequence>
<dbReference type="Gene3D" id="2.102.10.10">
    <property type="entry name" value="Rieske [2Fe-2S] iron-sulphur domain"/>
    <property type="match status" value="1"/>
</dbReference>
<proteinExistence type="inferred from homology"/>
<evidence type="ECO:0000256" key="2">
    <source>
        <dbReference type="ARBA" id="ARBA00022714"/>
    </source>
</evidence>
<evidence type="ECO:0000256" key="5">
    <source>
        <dbReference type="ARBA" id="ARBA00023004"/>
    </source>
</evidence>
<dbReference type="EMBL" id="BSNJ01000005">
    <property type="protein sequence ID" value="GLQ21362.1"/>
    <property type="molecule type" value="Genomic_DNA"/>
</dbReference>
<feature type="domain" description="Rieske" evidence="8">
    <location>
        <begin position="9"/>
        <end position="104"/>
    </location>
</feature>
<dbReference type="Proteomes" id="UP001161390">
    <property type="component" value="Unassembled WGS sequence"/>
</dbReference>
<dbReference type="PIRSF" id="PIRSF006429">
    <property type="entry name" value="GOGAT_lg_2"/>
    <property type="match status" value="1"/>
</dbReference>
<evidence type="ECO:0000259" key="8">
    <source>
        <dbReference type="PROSITE" id="PS51296"/>
    </source>
</evidence>
<dbReference type="Pfam" id="PF00355">
    <property type="entry name" value="Rieske"/>
    <property type="match status" value="1"/>
</dbReference>
<dbReference type="InterPro" id="IPR036922">
    <property type="entry name" value="Rieske_2Fe-2S_sf"/>
</dbReference>
<organism evidence="9 10">
    <name type="scientific">Algimonas porphyrae</name>
    <dbReference type="NCBI Taxonomy" id="1128113"/>
    <lineage>
        <taxon>Bacteria</taxon>
        <taxon>Pseudomonadati</taxon>
        <taxon>Pseudomonadota</taxon>
        <taxon>Alphaproteobacteria</taxon>
        <taxon>Maricaulales</taxon>
        <taxon>Robiginitomaculaceae</taxon>
        <taxon>Algimonas</taxon>
    </lineage>
</organism>
<reference evidence="9" key="2">
    <citation type="submission" date="2023-01" db="EMBL/GenBank/DDBJ databases">
        <title>Draft genome sequence of Algimonas porphyrae strain NBRC 108216.</title>
        <authorList>
            <person name="Sun Q."/>
            <person name="Mori K."/>
        </authorList>
    </citation>
    <scope>NUCLEOTIDE SEQUENCE</scope>
    <source>
        <strain evidence="9">NBRC 108216</strain>
    </source>
</reference>
<dbReference type="Pfam" id="PF01645">
    <property type="entry name" value="Glu_synthase"/>
    <property type="match status" value="1"/>
</dbReference>
<dbReference type="Gene3D" id="3.20.20.70">
    <property type="entry name" value="Aldolase class I"/>
    <property type="match status" value="1"/>
</dbReference>
<dbReference type="PROSITE" id="PS51296">
    <property type="entry name" value="RIESKE"/>
    <property type="match status" value="1"/>
</dbReference>
<dbReference type="SUPFAM" id="SSF50022">
    <property type="entry name" value="ISP domain"/>
    <property type="match status" value="1"/>
</dbReference>
<accession>A0ABQ5V312</accession>
<evidence type="ECO:0000256" key="1">
    <source>
        <dbReference type="ARBA" id="ARBA00009716"/>
    </source>
</evidence>
<dbReference type="CDD" id="cd02808">
    <property type="entry name" value="GltS_FMN"/>
    <property type="match status" value="1"/>
</dbReference>
<keyword evidence="3" id="KW-0479">Metal-binding</keyword>
<evidence type="ECO:0000313" key="10">
    <source>
        <dbReference type="Proteomes" id="UP001161390"/>
    </source>
</evidence>
<dbReference type="InterPro" id="IPR024188">
    <property type="entry name" value="GltB"/>
</dbReference>
<evidence type="ECO:0000256" key="3">
    <source>
        <dbReference type="ARBA" id="ARBA00022723"/>
    </source>
</evidence>
<evidence type="ECO:0000313" key="9">
    <source>
        <dbReference type="EMBL" id="GLQ21362.1"/>
    </source>
</evidence>
<keyword evidence="5" id="KW-0408">Iron</keyword>
<comment type="similarity">
    <text evidence="1 7">Belongs to the glutamate synthase family.</text>
</comment>
<dbReference type="InterPro" id="IPR043578">
    <property type="entry name" value="GltB_archl_type"/>
</dbReference>
<protein>
    <submittedName>
        <fullName evidence="9">Glutamate synthase</fullName>
    </submittedName>
</protein>
<dbReference type="PIRSF" id="PIRSF500061">
    <property type="entry name" value="GOGAT_lg2_archl"/>
    <property type="match status" value="1"/>
</dbReference>
<evidence type="ECO:0000256" key="4">
    <source>
        <dbReference type="ARBA" id="ARBA00023002"/>
    </source>
</evidence>
<dbReference type="PANTHER" id="PTHR43819">
    <property type="entry name" value="ARCHAEAL-TYPE GLUTAMATE SYNTHASE [NADPH]"/>
    <property type="match status" value="1"/>
</dbReference>
<reference evidence="9" key="1">
    <citation type="journal article" date="2014" name="Int. J. Syst. Evol. Microbiol.">
        <title>Complete genome of a new Firmicutes species belonging to the dominant human colonic microbiota ('Ruminococcus bicirculans') reveals two chromosomes and a selective capacity to utilize plant glucans.</title>
        <authorList>
            <consortium name="NISC Comparative Sequencing Program"/>
            <person name="Wegmann U."/>
            <person name="Louis P."/>
            <person name="Goesmann A."/>
            <person name="Henrissat B."/>
            <person name="Duncan S.H."/>
            <person name="Flint H.J."/>
        </authorList>
    </citation>
    <scope>NUCLEOTIDE SEQUENCE</scope>
    <source>
        <strain evidence="9">NBRC 108216</strain>
    </source>
</reference>
<keyword evidence="4" id="KW-0560">Oxidoreductase</keyword>
<dbReference type="SUPFAM" id="SSF51395">
    <property type="entry name" value="FMN-linked oxidoreductases"/>
    <property type="match status" value="1"/>
</dbReference>
<keyword evidence="6" id="KW-0411">Iron-sulfur</keyword>
<keyword evidence="10" id="KW-1185">Reference proteome</keyword>
<dbReference type="RefSeq" id="WP_284372825.1">
    <property type="nucleotide sequence ID" value="NZ_BSNJ01000005.1"/>
</dbReference>
<dbReference type="InterPro" id="IPR002932">
    <property type="entry name" value="Glu_synthdom"/>
</dbReference>
<gene>
    <name evidence="9" type="ORF">GCM10007854_23170</name>
</gene>